<dbReference type="GeneID" id="27906636"/>
<dbReference type="PROSITE" id="PS50048">
    <property type="entry name" value="ZN2_CY6_FUNGAL_2"/>
    <property type="match status" value="1"/>
</dbReference>
<feature type="domain" description="Zn(2)-C6 fungal-type" evidence="4">
    <location>
        <begin position="31"/>
        <end position="63"/>
    </location>
</feature>
<dbReference type="InterPro" id="IPR052761">
    <property type="entry name" value="Fungal_Detox/Toxin_TFs"/>
</dbReference>
<organism evidence="5 6">
    <name type="scientific">Sphaerulina musiva (strain SO2202)</name>
    <name type="common">Poplar stem canker fungus</name>
    <name type="synonym">Septoria musiva</name>
    <dbReference type="NCBI Taxonomy" id="692275"/>
    <lineage>
        <taxon>Eukaryota</taxon>
        <taxon>Fungi</taxon>
        <taxon>Dikarya</taxon>
        <taxon>Ascomycota</taxon>
        <taxon>Pezizomycotina</taxon>
        <taxon>Dothideomycetes</taxon>
        <taxon>Dothideomycetidae</taxon>
        <taxon>Mycosphaerellales</taxon>
        <taxon>Mycosphaerellaceae</taxon>
        <taxon>Sphaerulina</taxon>
    </lineage>
</organism>
<feature type="compositionally biased region" description="Polar residues" evidence="3">
    <location>
        <begin position="123"/>
        <end position="149"/>
    </location>
</feature>
<evidence type="ECO:0000259" key="4">
    <source>
        <dbReference type="PROSITE" id="PS50048"/>
    </source>
</evidence>
<dbReference type="SMART" id="SM00066">
    <property type="entry name" value="GAL4"/>
    <property type="match status" value="1"/>
</dbReference>
<dbReference type="GO" id="GO:0003677">
    <property type="term" value="F:DNA binding"/>
    <property type="evidence" value="ECO:0007669"/>
    <property type="project" value="InterPro"/>
</dbReference>
<dbReference type="InterPro" id="IPR036864">
    <property type="entry name" value="Zn2-C6_fun-type_DNA-bd_sf"/>
</dbReference>
<dbReference type="GO" id="GO:0000981">
    <property type="term" value="F:DNA-binding transcription factor activity, RNA polymerase II-specific"/>
    <property type="evidence" value="ECO:0007669"/>
    <property type="project" value="InterPro"/>
</dbReference>
<keyword evidence="2" id="KW-0539">Nucleus</keyword>
<dbReference type="InterPro" id="IPR007219">
    <property type="entry name" value="XnlR_reg_dom"/>
</dbReference>
<dbReference type="CDD" id="cd12148">
    <property type="entry name" value="fungal_TF_MHR"/>
    <property type="match status" value="1"/>
</dbReference>
<evidence type="ECO:0000256" key="2">
    <source>
        <dbReference type="ARBA" id="ARBA00023242"/>
    </source>
</evidence>
<reference evidence="5 6" key="1">
    <citation type="journal article" date="2012" name="PLoS Pathog.">
        <title>Diverse lifestyles and strategies of plant pathogenesis encoded in the genomes of eighteen Dothideomycetes fungi.</title>
        <authorList>
            <person name="Ohm R.A."/>
            <person name="Feau N."/>
            <person name="Henrissat B."/>
            <person name="Schoch C.L."/>
            <person name="Horwitz B.A."/>
            <person name="Barry K.W."/>
            <person name="Condon B.J."/>
            <person name="Copeland A.C."/>
            <person name="Dhillon B."/>
            <person name="Glaser F."/>
            <person name="Hesse C.N."/>
            <person name="Kosti I."/>
            <person name="LaButti K."/>
            <person name="Lindquist E.A."/>
            <person name="Lucas S."/>
            <person name="Salamov A.A."/>
            <person name="Bradshaw R.E."/>
            <person name="Ciuffetti L."/>
            <person name="Hamelin R.C."/>
            <person name="Kema G.H.J."/>
            <person name="Lawrence C."/>
            <person name="Scott J.A."/>
            <person name="Spatafora J.W."/>
            <person name="Turgeon B.G."/>
            <person name="de Wit P.J.G.M."/>
            <person name="Zhong S."/>
            <person name="Goodwin S.B."/>
            <person name="Grigoriev I.V."/>
        </authorList>
    </citation>
    <scope>NUCLEOTIDE SEQUENCE [LARGE SCALE GENOMIC DNA]</scope>
    <source>
        <strain evidence="5 6">SO2202</strain>
    </source>
</reference>
<evidence type="ECO:0000313" key="5">
    <source>
        <dbReference type="EMBL" id="EMF15138.1"/>
    </source>
</evidence>
<dbReference type="Proteomes" id="UP000016931">
    <property type="component" value="Unassembled WGS sequence"/>
</dbReference>
<dbReference type="InterPro" id="IPR001138">
    <property type="entry name" value="Zn2Cys6_DnaBD"/>
</dbReference>
<gene>
    <name evidence="5" type="ORF">SEPMUDRAFT_59617</name>
</gene>
<dbReference type="STRING" id="692275.M3CMV2"/>
<dbReference type="GO" id="GO:0008270">
    <property type="term" value="F:zinc ion binding"/>
    <property type="evidence" value="ECO:0007669"/>
    <property type="project" value="InterPro"/>
</dbReference>
<feature type="region of interest" description="Disordered" evidence="3">
    <location>
        <begin position="200"/>
        <end position="247"/>
    </location>
</feature>
<dbReference type="Pfam" id="PF00172">
    <property type="entry name" value="Zn_clus"/>
    <property type="match status" value="1"/>
</dbReference>
<dbReference type="PANTHER" id="PTHR47425">
    <property type="entry name" value="FARB-RELATED"/>
    <property type="match status" value="1"/>
</dbReference>
<dbReference type="GO" id="GO:0006351">
    <property type="term" value="P:DNA-templated transcription"/>
    <property type="evidence" value="ECO:0007669"/>
    <property type="project" value="InterPro"/>
</dbReference>
<dbReference type="HOGENOM" id="CLU_006329_9_3_1"/>
<evidence type="ECO:0000256" key="3">
    <source>
        <dbReference type="SAM" id="MobiDB-lite"/>
    </source>
</evidence>
<dbReference type="OrthoDB" id="5121955at2759"/>
<dbReference type="Pfam" id="PF04082">
    <property type="entry name" value="Fungal_trans"/>
    <property type="match status" value="1"/>
</dbReference>
<dbReference type="SUPFAM" id="SSF57701">
    <property type="entry name" value="Zn2/Cys6 DNA-binding domain"/>
    <property type="match status" value="1"/>
</dbReference>
<evidence type="ECO:0000256" key="1">
    <source>
        <dbReference type="ARBA" id="ARBA00022723"/>
    </source>
</evidence>
<protein>
    <recommendedName>
        <fullName evidence="4">Zn(2)-C6 fungal-type domain-containing protein</fullName>
    </recommendedName>
</protein>
<keyword evidence="6" id="KW-1185">Reference proteome</keyword>
<dbReference type="CDD" id="cd00067">
    <property type="entry name" value="GAL4"/>
    <property type="match status" value="1"/>
</dbReference>
<feature type="compositionally biased region" description="Low complexity" evidence="3">
    <location>
        <begin position="212"/>
        <end position="232"/>
    </location>
</feature>
<name>M3CMV2_SPHMS</name>
<dbReference type="Gene3D" id="4.10.240.10">
    <property type="entry name" value="Zn(2)-C6 fungal-type DNA-binding domain"/>
    <property type="match status" value="1"/>
</dbReference>
<dbReference type="PANTHER" id="PTHR47425:SF2">
    <property type="entry name" value="FARB-RELATED"/>
    <property type="match status" value="1"/>
</dbReference>
<dbReference type="OMA" id="CHYNILR"/>
<sequence length="785" mass="87687">MHAEETIVSPPAVAPALRGGAKLKQRRSRKACQHCHTRKIRCNVLEGGTPCSNCVDAGTTCVIRRRKNQRRDSTPPQEAQQAAVLEQQSHSWRVPTPSVTRSSANIPSTAWASDNTVDRRPSVATTNSNQNGYSLQNQSQSSGSPTTADGQLWQELQSSNFPWDPSMVEASSASCDFSHLTDLDDIFTFTGNSFMPAIPTPGQDFPLPQTYPPHHLSAPSLLPSPNGLALSGDPHVPPRRSSTVQIPGLNPRDQEYLRVEGCFELLPPHVLKPMMRMYFRMVHPNLPIVPEDQFWALWDGDEFRVGDYSFLLLRAMIFAATCYAELDTLSSVGFVSKREARNTHYRQAKLLYDFGIERDPVANAQACLLLSYNAPNYNLLRLNTYWVTNAIRFARIVRADSYYRIKDPTRSRLLKRIWWGVILRDHILSLGLRRSIQEPLTNDWDTEKHILSAEDFQSEIGNSPVHDADTQLRILKMVATTCRLMQCISQTCRILYAHERLDDRLEFASRDLPAVVTNIQQSLDSLRLWHDQAIRTFPFPISLDDAPEAICVYANMMFSYHASAVFGLNTYLILLREVFPTPTTQSLFSVSDAAQAMEAANNDVSRRTQELVQVRLVKFLPISASAVLALPLILQAINVAAARGSGMEAVEIRRLDVFTRTLKSQQQNFDGSDFCADVLANIVAYAQDDSKFVNSMTARREDSSSSSMMRKDMMNGNENVHGISGLGRSSGGGGPGGKLKLDWGNLVFKRPRLFLRLVLYIDLALCTGGPPQDEDFPPELQRGAA</sequence>
<keyword evidence="1" id="KW-0479">Metal-binding</keyword>
<dbReference type="RefSeq" id="XP_016763259.1">
    <property type="nucleotide sequence ID" value="XM_016909499.1"/>
</dbReference>
<feature type="region of interest" description="Disordered" evidence="3">
    <location>
        <begin position="86"/>
        <end position="149"/>
    </location>
</feature>
<dbReference type="EMBL" id="KB456261">
    <property type="protein sequence ID" value="EMF15138.1"/>
    <property type="molecule type" value="Genomic_DNA"/>
</dbReference>
<dbReference type="AlphaFoldDB" id="M3CMV2"/>
<proteinExistence type="predicted"/>
<dbReference type="PROSITE" id="PS00463">
    <property type="entry name" value="ZN2_CY6_FUNGAL_1"/>
    <property type="match status" value="1"/>
</dbReference>
<feature type="compositionally biased region" description="Polar residues" evidence="3">
    <location>
        <begin position="97"/>
        <end position="115"/>
    </location>
</feature>
<evidence type="ECO:0000313" key="6">
    <source>
        <dbReference type="Proteomes" id="UP000016931"/>
    </source>
</evidence>
<dbReference type="eggNOG" id="ENOG502SI3E">
    <property type="taxonomic scope" value="Eukaryota"/>
</dbReference>
<accession>M3CMV2</accession>